<feature type="transmembrane region" description="Helical" evidence="8">
    <location>
        <begin position="409"/>
        <end position="431"/>
    </location>
</feature>
<dbReference type="InterPro" id="IPR004776">
    <property type="entry name" value="Mem_transp_PIN-like"/>
</dbReference>
<keyword evidence="4 8" id="KW-0812">Transmembrane</keyword>
<sequence length="470" mass="51689">MITLTDFYHVMTAMVPLYVAMILAYGSVKWWKIFSPDQCSGINRFVALFAVPLLSFHFISTNDPYKMNFRFIAADTLQKIIVLAVLAVWTKVSKRGCLEWTITLFSLSTLPNTLVMGIPLLKGMYGEFSGSLMVQIVVLQCIIWYTLMLFLFEYRGAKMLISEQFPDTAGSIVSIHVDSDIMSLDGRQPLETEAEIKEDAAAAHYPAPNPGMFSPTGSKAANAKKANGTQGVQQKSEEGGRDLHMFVWSSSASPVSDVFGGHEYGATDHHQKEVRLAVSPGKVEGQRENNEEYMERDDFSFGNRGEMNNHHEGDKVGDGKPKTMPPTSVMTRLILIMVWRKLIRNPNTYSSLIGLTWSLICFRWNVQMPAIIAKSISILSDAGLGMAMFSLGLFMALQPRIIACGNSVAAFAMAVRFLTGPAVMAAASIAVGLRGTLLHVAIVQAALPQGIVPFVFAKEYNVHPDILSTA</sequence>
<comment type="caution">
    <text evidence="8">Lacks conserved residue(s) required for the propagation of feature annotation.</text>
</comment>
<keyword evidence="5 8" id="KW-1133">Transmembrane helix</keyword>
<evidence type="ECO:0000256" key="9">
    <source>
        <dbReference type="SAM" id="MobiDB-lite"/>
    </source>
</evidence>
<evidence type="ECO:0000256" key="1">
    <source>
        <dbReference type="ARBA" id="ARBA00004127"/>
    </source>
</evidence>
<dbReference type="OrthoDB" id="1868374at2759"/>
<protein>
    <recommendedName>
        <fullName evidence="8">Auxin efflux carrier component</fullName>
    </recommendedName>
</protein>
<evidence type="ECO:0000256" key="8">
    <source>
        <dbReference type="RuleBase" id="RU362108"/>
    </source>
</evidence>
<dbReference type="AlphaFoldDB" id="A0A1R3GC21"/>
<feature type="transmembrane region" description="Helical" evidence="8">
    <location>
        <begin position="40"/>
        <end position="59"/>
    </location>
</feature>
<evidence type="ECO:0000256" key="3">
    <source>
        <dbReference type="ARBA" id="ARBA00022448"/>
    </source>
</evidence>
<feature type="transmembrane region" description="Helical" evidence="8">
    <location>
        <begin position="101"/>
        <end position="120"/>
    </location>
</feature>
<comment type="similarity">
    <text evidence="2 8">Belongs to the auxin efflux carrier (TC 2.A.69.1) family.</text>
</comment>
<keyword evidence="7 8" id="KW-0927">Auxin signaling pathway</keyword>
<keyword evidence="6 8" id="KW-0472">Membrane</keyword>
<keyword evidence="11" id="KW-1185">Reference proteome</keyword>
<dbReference type="GO" id="GO:0010329">
    <property type="term" value="F:auxin efflux transmembrane transporter activity"/>
    <property type="evidence" value="ECO:0007669"/>
    <property type="project" value="TreeGrafter"/>
</dbReference>
<feature type="transmembrane region" description="Helical" evidence="8">
    <location>
        <begin position="132"/>
        <end position="152"/>
    </location>
</feature>
<dbReference type="STRING" id="93759.A0A1R3GC21"/>
<dbReference type="NCBIfam" id="TIGR00946">
    <property type="entry name" value="2a69"/>
    <property type="match status" value="1"/>
</dbReference>
<organism evidence="10 11">
    <name type="scientific">Corchorus olitorius</name>
    <dbReference type="NCBI Taxonomy" id="93759"/>
    <lineage>
        <taxon>Eukaryota</taxon>
        <taxon>Viridiplantae</taxon>
        <taxon>Streptophyta</taxon>
        <taxon>Embryophyta</taxon>
        <taxon>Tracheophyta</taxon>
        <taxon>Spermatophyta</taxon>
        <taxon>Magnoliopsida</taxon>
        <taxon>eudicotyledons</taxon>
        <taxon>Gunneridae</taxon>
        <taxon>Pentapetalae</taxon>
        <taxon>rosids</taxon>
        <taxon>malvids</taxon>
        <taxon>Malvales</taxon>
        <taxon>Malvaceae</taxon>
        <taxon>Grewioideae</taxon>
        <taxon>Apeibeae</taxon>
        <taxon>Corchorus</taxon>
    </lineage>
</organism>
<feature type="transmembrane region" description="Helical" evidence="8">
    <location>
        <begin position="378"/>
        <end position="397"/>
    </location>
</feature>
<dbReference type="PANTHER" id="PTHR31752:SF18">
    <property type="entry name" value="AUXIN EFFLUX CARRIER COMPONENT 1"/>
    <property type="match status" value="1"/>
</dbReference>
<feature type="compositionally biased region" description="Basic and acidic residues" evidence="9">
    <location>
        <begin position="265"/>
        <end position="275"/>
    </location>
</feature>
<evidence type="ECO:0000256" key="7">
    <source>
        <dbReference type="ARBA" id="ARBA00023294"/>
    </source>
</evidence>
<dbReference type="InterPro" id="IPR014024">
    <property type="entry name" value="Auxin_eff_plant"/>
</dbReference>
<dbReference type="GO" id="GO:0009734">
    <property type="term" value="P:auxin-activated signaling pathway"/>
    <property type="evidence" value="ECO:0007669"/>
    <property type="project" value="UniProtKB-UniRule"/>
</dbReference>
<evidence type="ECO:0000256" key="2">
    <source>
        <dbReference type="ARBA" id="ARBA00009177"/>
    </source>
</evidence>
<reference evidence="11" key="1">
    <citation type="submission" date="2013-09" db="EMBL/GenBank/DDBJ databases">
        <title>Corchorus olitorius genome sequencing.</title>
        <authorList>
            <person name="Alam M."/>
            <person name="Haque M.S."/>
            <person name="Islam M.S."/>
            <person name="Emdad E.M."/>
            <person name="Islam M.M."/>
            <person name="Ahmed B."/>
            <person name="Halim A."/>
            <person name="Hossen Q.M.M."/>
            <person name="Hossain M.Z."/>
            <person name="Ahmed R."/>
            <person name="Khan M.M."/>
            <person name="Islam R."/>
            <person name="Rashid M.M."/>
            <person name="Khan S.A."/>
            <person name="Rahman M.S."/>
            <person name="Alam M."/>
            <person name="Yahiya A.S."/>
            <person name="Khan M.S."/>
            <person name="Azam M.S."/>
            <person name="Haque T."/>
            <person name="Lashkar M.Z.H."/>
            <person name="Akhand A.I."/>
            <person name="Morshed G."/>
            <person name="Roy S."/>
            <person name="Uddin K.S."/>
            <person name="Rabeya T."/>
            <person name="Hossain A.S."/>
            <person name="Chowdhury A."/>
            <person name="Snigdha A.R."/>
            <person name="Mortoza M.S."/>
            <person name="Matin S.A."/>
            <person name="Hoque S.M.E."/>
            <person name="Islam M.K."/>
            <person name="Roy D.K."/>
            <person name="Haider R."/>
            <person name="Moosa M.M."/>
            <person name="Elias S.M."/>
            <person name="Hasan A.M."/>
            <person name="Jahan S."/>
            <person name="Shafiuddin M."/>
            <person name="Mahmood N."/>
            <person name="Shommy N.S."/>
        </authorList>
    </citation>
    <scope>NUCLEOTIDE SEQUENCE [LARGE SCALE GENOMIC DNA]</scope>
    <source>
        <strain evidence="11">cv. O-4</strain>
    </source>
</reference>
<evidence type="ECO:0000256" key="6">
    <source>
        <dbReference type="ARBA" id="ARBA00023136"/>
    </source>
</evidence>
<comment type="caution">
    <text evidence="10">The sequence shown here is derived from an EMBL/GenBank/DDBJ whole genome shotgun (WGS) entry which is preliminary data.</text>
</comment>
<evidence type="ECO:0000313" key="10">
    <source>
        <dbReference type="EMBL" id="OMO55611.1"/>
    </source>
</evidence>
<proteinExistence type="inferred from homology"/>
<dbReference type="EMBL" id="AWUE01022910">
    <property type="protein sequence ID" value="OMO55611.1"/>
    <property type="molecule type" value="Genomic_DNA"/>
</dbReference>
<feature type="region of interest" description="Disordered" evidence="9">
    <location>
        <begin position="205"/>
        <end position="238"/>
    </location>
</feature>
<dbReference type="Proteomes" id="UP000187203">
    <property type="component" value="Unassembled WGS sequence"/>
</dbReference>
<gene>
    <name evidence="10" type="ORF">COLO4_35911</name>
</gene>
<feature type="region of interest" description="Disordered" evidence="9">
    <location>
        <begin position="259"/>
        <end position="292"/>
    </location>
</feature>
<dbReference type="PANTHER" id="PTHR31752">
    <property type="entry name" value="AUXIN EFFLUX CARRIER COMPONENT 1B-RELATED"/>
    <property type="match status" value="1"/>
</dbReference>
<dbReference type="GO" id="GO:0005886">
    <property type="term" value="C:plasma membrane"/>
    <property type="evidence" value="ECO:0007669"/>
    <property type="project" value="TreeGrafter"/>
</dbReference>
<evidence type="ECO:0000256" key="4">
    <source>
        <dbReference type="ARBA" id="ARBA00022692"/>
    </source>
</evidence>
<feature type="transmembrane region" description="Helical" evidence="8">
    <location>
        <begin position="71"/>
        <end position="89"/>
    </location>
</feature>
<dbReference type="InterPro" id="IPR051107">
    <property type="entry name" value="Auxin_Efflux_Carrier"/>
</dbReference>
<feature type="transmembrane region" description="Helical" evidence="8">
    <location>
        <begin position="6"/>
        <end position="28"/>
    </location>
</feature>
<dbReference type="Pfam" id="PF03547">
    <property type="entry name" value="Mem_trans"/>
    <property type="match status" value="1"/>
</dbReference>
<comment type="subcellular location">
    <subcellularLocation>
        <location evidence="1">Endomembrane system</location>
        <topology evidence="1">Multi-pass membrane protein</topology>
    </subcellularLocation>
    <subcellularLocation>
        <location evidence="8">Membrane</location>
        <topology evidence="8">Multi-pass membrane protein</topology>
    </subcellularLocation>
</comment>
<keyword evidence="3 8" id="KW-0813">Transport</keyword>
<dbReference type="GO" id="GO:0005783">
    <property type="term" value="C:endoplasmic reticulum"/>
    <property type="evidence" value="ECO:0007669"/>
    <property type="project" value="TreeGrafter"/>
</dbReference>
<accession>A0A1R3GC21</accession>
<dbReference type="GO" id="GO:0009926">
    <property type="term" value="P:auxin polar transport"/>
    <property type="evidence" value="ECO:0007669"/>
    <property type="project" value="TreeGrafter"/>
</dbReference>
<evidence type="ECO:0000256" key="5">
    <source>
        <dbReference type="ARBA" id="ARBA00022989"/>
    </source>
</evidence>
<name>A0A1R3GC21_9ROSI</name>
<evidence type="ECO:0000313" key="11">
    <source>
        <dbReference type="Proteomes" id="UP000187203"/>
    </source>
</evidence>
<feature type="transmembrane region" description="Helical" evidence="8">
    <location>
        <begin position="437"/>
        <end position="457"/>
    </location>
</feature>
<comment type="function">
    <text evidence="8">May act as a component of the auxin efflux carrier.</text>
</comment>